<evidence type="ECO:0008006" key="5">
    <source>
        <dbReference type="Google" id="ProtNLM"/>
    </source>
</evidence>
<keyword evidence="4" id="KW-1185">Reference proteome</keyword>
<dbReference type="PANTHER" id="PTHR14097">
    <property type="entry name" value="OXIDOREDUCTASE HTATIP2"/>
    <property type="match status" value="1"/>
</dbReference>
<organism evidence="3 4">
    <name type="scientific">Dimargaris cristalligena</name>
    <dbReference type="NCBI Taxonomy" id="215637"/>
    <lineage>
        <taxon>Eukaryota</taxon>
        <taxon>Fungi</taxon>
        <taxon>Fungi incertae sedis</taxon>
        <taxon>Zoopagomycota</taxon>
        <taxon>Kickxellomycotina</taxon>
        <taxon>Dimargaritomycetes</taxon>
        <taxon>Dimargaritales</taxon>
        <taxon>Dimargaritaceae</taxon>
        <taxon>Dimargaris</taxon>
    </lineage>
</organism>
<evidence type="ECO:0000313" key="4">
    <source>
        <dbReference type="Proteomes" id="UP000268162"/>
    </source>
</evidence>
<feature type="non-terminal residue" evidence="3">
    <location>
        <position position="1"/>
    </location>
</feature>
<dbReference type="Gene3D" id="3.40.50.720">
    <property type="entry name" value="NAD(P)-binding Rossmann-like Domain"/>
    <property type="match status" value="1"/>
</dbReference>
<dbReference type="EMBL" id="ML002882">
    <property type="protein sequence ID" value="RKP35389.1"/>
    <property type="molecule type" value="Genomic_DNA"/>
</dbReference>
<reference evidence="4" key="1">
    <citation type="journal article" date="2018" name="Nat. Microbiol.">
        <title>Leveraging single-cell genomics to expand the fungal tree of life.</title>
        <authorList>
            <person name="Ahrendt S.R."/>
            <person name="Quandt C.A."/>
            <person name="Ciobanu D."/>
            <person name="Clum A."/>
            <person name="Salamov A."/>
            <person name="Andreopoulos B."/>
            <person name="Cheng J.F."/>
            <person name="Woyke T."/>
            <person name="Pelin A."/>
            <person name="Henrissat B."/>
            <person name="Reynolds N.K."/>
            <person name="Benny G.L."/>
            <person name="Smith M.E."/>
            <person name="James T.Y."/>
            <person name="Grigoriev I.V."/>
        </authorList>
    </citation>
    <scope>NUCLEOTIDE SEQUENCE [LARGE SCALE GENOMIC DNA]</scope>
    <source>
        <strain evidence="4">RSA 468</strain>
    </source>
</reference>
<dbReference type="STRING" id="215637.A0A4V1J4F6"/>
<gene>
    <name evidence="3" type="ORF">BJ085DRAFT_7665</name>
</gene>
<proteinExistence type="inferred from homology"/>
<dbReference type="SUPFAM" id="SSF51735">
    <property type="entry name" value="NAD(P)-binding Rossmann-fold domains"/>
    <property type="match status" value="1"/>
</dbReference>
<feature type="non-terminal residue" evidence="3">
    <location>
        <position position="215"/>
    </location>
</feature>
<dbReference type="InterPro" id="IPR036291">
    <property type="entry name" value="NAD(P)-bd_dom_sf"/>
</dbReference>
<dbReference type="GO" id="GO:0051170">
    <property type="term" value="P:import into nucleus"/>
    <property type="evidence" value="ECO:0007669"/>
    <property type="project" value="TreeGrafter"/>
</dbReference>
<protein>
    <recommendedName>
        <fullName evidence="5">NAD(P)-binding domain-containing protein</fullName>
    </recommendedName>
</protein>
<dbReference type="GO" id="GO:0005741">
    <property type="term" value="C:mitochondrial outer membrane"/>
    <property type="evidence" value="ECO:0007669"/>
    <property type="project" value="UniProtKB-SubCell"/>
</dbReference>
<dbReference type="AlphaFoldDB" id="A0A4V1J4F6"/>
<evidence type="ECO:0000256" key="1">
    <source>
        <dbReference type="ARBA" id="ARBA00004450"/>
    </source>
</evidence>
<dbReference type="Proteomes" id="UP000268162">
    <property type="component" value="Unassembled WGS sequence"/>
</dbReference>
<accession>A0A4V1J4F6</accession>
<sequence length="215" mass="23580">AILIGATGEVGKEVLQALLTSGAFEQVTTLARRTIPDERSQATFSADAEARSRAVATRWVQHTMTDFDQLGEPAQLPLFEGHTHAFCCLGTTRAKSGAEGFHKVDHDYVVAFAEQFARANGTSADNDLYLALVTSLGADRHSRMLYTRTKGEAEHRLKQLGFGRLAIFQPGMLMCEREEARSLERLVHHSVRALSYIMSTKSMAISTALLGRAIV</sequence>
<evidence type="ECO:0000256" key="2">
    <source>
        <dbReference type="ARBA" id="ARBA00006617"/>
    </source>
</evidence>
<dbReference type="PANTHER" id="PTHR14097:SF7">
    <property type="entry name" value="OXIDOREDUCTASE HTATIP2"/>
    <property type="match status" value="1"/>
</dbReference>
<comment type="subcellular location">
    <subcellularLocation>
        <location evidence="1">Mitochondrion outer membrane</location>
        <topology evidence="1">Peripheral membrane protein</topology>
    </subcellularLocation>
</comment>
<comment type="similarity">
    <text evidence="2">Belongs to the FMP52 family.</text>
</comment>
<evidence type="ECO:0000313" key="3">
    <source>
        <dbReference type="EMBL" id="RKP35389.1"/>
    </source>
</evidence>
<name>A0A4V1J4F6_9FUNG</name>